<dbReference type="EMBL" id="JAWQCK010000011">
    <property type="protein sequence ID" value="MDW9214064.1"/>
    <property type="molecule type" value="Genomic_DNA"/>
</dbReference>
<dbReference type="RefSeq" id="WP_001257118.1">
    <property type="nucleotide sequence ID" value="NZ_JAWQCK010000011.1"/>
</dbReference>
<name>A0ABD5IAE5_BACTU</name>
<gene>
    <name evidence="1" type="ORF">BTTOUR_35530</name>
</gene>
<evidence type="ECO:0000313" key="1">
    <source>
        <dbReference type="EMBL" id="MDW9214064.1"/>
    </source>
</evidence>
<proteinExistence type="predicted"/>
<dbReference type="Proteomes" id="UP001272716">
    <property type="component" value="Unassembled WGS sequence"/>
</dbReference>
<dbReference type="AlphaFoldDB" id="A0ABD5IAE5"/>
<organism evidence="1 2">
    <name type="scientific">Bacillus thuringiensis serovar toumanoffi</name>
    <dbReference type="NCBI Taxonomy" id="180862"/>
    <lineage>
        <taxon>Bacteria</taxon>
        <taxon>Bacillati</taxon>
        <taxon>Bacillota</taxon>
        <taxon>Bacilli</taxon>
        <taxon>Bacillales</taxon>
        <taxon>Bacillaceae</taxon>
        <taxon>Bacillus</taxon>
        <taxon>Bacillus cereus group</taxon>
    </lineage>
</organism>
<reference evidence="1 2" key="1">
    <citation type="submission" date="2023-10" db="EMBL/GenBank/DDBJ databases">
        <title>Draft Genome Sequence of Bacillus thuringiensis serovar. toumanoffi 4059: Identification of a Novel Cry Protein Candidate.</title>
        <authorList>
            <person name="Murdoch R.W."/>
            <person name="Gemler B."/>
            <person name="Heater B.S."/>
        </authorList>
    </citation>
    <scope>NUCLEOTIDE SEQUENCE [LARGE SCALE GENOMIC DNA]</scope>
    <source>
        <strain evidence="1 2">4059</strain>
    </source>
</reference>
<evidence type="ECO:0000313" key="2">
    <source>
        <dbReference type="Proteomes" id="UP001272716"/>
    </source>
</evidence>
<protein>
    <submittedName>
        <fullName evidence="1">Uncharacterized protein</fullName>
    </submittedName>
</protein>
<accession>A0ABD5IAE5</accession>
<comment type="caution">
    <text evidence="1">The sequence shown here is derived from an EMBL/GenBank/DDBJ whole genome shotgun (WGS) entry which is preliminary data.</text>
</comment>
<sequence>MRSLGKSIGEPLLTKYLQATSNKEQFITSPIEDVSLVKNEDVNLFIFCPNFPNLKGTQNNSLVIGRPGKGTKFHFFKESNFKPELAPKKANLKRIQINGNNIVVMSY</sequence>